<name>A0A6J6F540_9ZZZZ</name>
<dbReference type="EMBL" id="CAEZTT010000137">
    <property type="protein sequence ID" value="CAB4582679.1"/>
    <property type="molecule type" value="Genomic_DNA"/>
</dbReference>
<dbReference type="AlphaFoldDB" id="A0A6J6F540"/>
<proteinExistence type="predicted"/>
<evidence type="ECO:0000313" key="1">
    <source>
        <dbReference type="EMBL" id="CAB4582679.1"/>
    </source>
</evidence>
<accession>A0A6J6F540</accession>
<reference evidence="1" key="1">
    <citation type="submission" date="2020-05" db="EMBL/GenBank/DDBJ databases">
        <authorList>
            <person name="Chiriac C."/>
            <person name="Salcher M."/>
            <person name="Ghai R."/>
            <person name="Kavagutti S V."/>
        </authorList>
    </citation>
    <scope>NUCLEOTIDE SEQUENCE</scope>
</reference>
<protein>
    <submittedName>
        <fullName evidence="1">Unannotated protein</fullName>
    </submittedName>
</protein>
<sequence length="190" mass="22240">MKWKLDRKHLVISGIYSEIDHFLLNYPIPDGEDADIIALHLELDTQPPPSIKRFGNLRWLRIISSRWTAISPEIFPRKLETLIIESSSFESITDFFANILQLRDLKSISFFVNTIKYTDHRFDTTAFPLLNNIDIHIAHTIPPDLLMLIPSEWTHTYKQTTFGNHYKWQKNTTQKLPTYTTAPIYNPTIL</sequence>
<gene>
    <name evidence="1" type="ORF">UFOPK1726_01034</name>
</gene>
<organism evidence="1">
    <name type="scientific">freshwater metagenome</name>
    <dbReference type="NCBI Taxonomy" id="449393"/>
    <lineage>
        <taxon>unclassified sequences</taxon>
        <taxon>metagenomes</taxon>
        <taxon>ecological metagenomes</taxon>
    </lineage>
</organism>
<dbReference type="SUPFAM" id="SSF52058">
    <property type="entry name" value="L domain-like"/>
    <property type="match status" value="1"/>
</dbReference>